<dbReference type="CDD" id="cd09278">
    <property type="entry name" value="RNase_HI_prokaryote_like"/>
    <property type="match status" value="1"/>
</dbReference>
<dbReference type="EC" id="3.1.26.4" evidence="5 11"/>
<feature type="binding site" evidence="11">
    <location>
        <position position="75"/>
    </location>
    <ligand>
        <name>Mg(2+)</name>
        <dbReference type="ChEBI" id="CHEBI:18420"/>
        <label>1</label>
    </ligand>
</feature>
<feature type="domain" description="RNase H type-1" evidence="13">
    <location>
        <begin position="5"/>
        <end position="148"/>
    </location>
</feature>
<evidence type="ECO:0000256" key="9">
    <source>
        <dbReference type="ARBA" id="ARBA00022801"/>
    </source>
</evidence>
<comment type="caution">
    <text evidence="14">The sequence shown here is derived from an EMBL/GenBank/DDBJ whole genome shotgun (WGS) entry which is preliminary data.</text>
</comment>
<dbReference type="InterPro" id="IPR002156">
    <property type="entry name" value="RNaseH_domain"/>
</dbReference>
<evidence type="ECO:0000256" key="3">
    <source>
        <dbReference type="ARBA" id="ARBA00005300"/>
    </source>
</evidence>
<comment type="similarity">
    <text evidence="3 11">Belongs to the RNase H family.</text>
</comment>
<evidence type="ECO:0000313" key="15">
    <source>
        <dbReference type="Proteomes" id="UP000612585"/>
    </source>
</evidence>
<dbReference type="Pfam" id="PF00075">
    <property type="entry name" value="RNase_H"/>
    <property type="match status" value="1"/>
</dbReference>
<dbReference type="EMBL" id="BOPG01000063">
    <property type="protein sequence ID" value="GIJ61102.1"/>
    <property type="molecule type" value="Genomic_DNA"/>
</dbReference>
<dbReference type="InterPro" id="IPR012337">
    <property type="entry name" value="RNaseH-like_sf"/>
</dbReference>
<comment type="subunit">
    <text evidence="4 11">Monomer.</text>
</comment>
<dbReference type="PROSITE" id="PS50879">
    <property type="entry name" value="RNASE_H_1"/>
    <property type="match status" value="1"/>
</dbReference>
<dbReference type="PANTHER" id="PTHR10642">
    <property type="entry name" value="RIBONUCLEASE H1"/>
    <property type="match status" value="1"/>
</dbReference>
<evidence type="ECO:0000256" key="2">
    <source>
        <dbReference type="ARBA" id="ARBA00004065"/>
    </source>
</evidence>
<proteinExistence type="inferred from homology"/>
<evidence type="ECO:0000313" key="14">
    <source>
        <dbReference type="EMBL" id="GIJ61102.1"/>
    </source>
</evidence>
<dbReference type="GO" id="GO:0000287">
    <property type="term" value="F:magnesium ion binding"/>
    <property type="evidence" value="ECO:0007669"/>
    <property type="project" value="UniProtKB-UniRule"/>
</dbReference>
<feature type="compositionally biased region" description="Low complexity" evidence="12">
    <location>
        <begin position="169"/>
        <end position="193"/>
    </location>
</feature>
<dbReference type="GO" id="GO:0043137">
    <property type="term" value="P:DNA replication, removal of RNA primer"/>
    <property type="evidence" value="ECO:0007669"/>
    <property type="project" value="TreeGrafter"/>
</dbReference>
<feature type="region of interest" description="Disordered" evidence="12">
    <location>
        <begin position="153"/>
        <end position="196"/>
    </location>
</feature>
<dbReference type="InterPro" id="IPR036397">
    <property type="entry name" value="RNaseH_sf"/>
</dbReference>
<evidence type="ECO:0000256" key="5">
    <source>
        <dbReference type="ARBA" id="ARBA00012180"/>
    </source>
</evidence>
<feature type="binding site" evidence="11">
    <location>
        <position position="140"/>
    </location>
    <ligand>
        <name>Mg(2+)</name>
        <dbReference type="ChEBI" id="CHEBI:18420"/>
        <label>2</label>
    </ligand>
</feature>
<organism evidence="14 15">
    <name type="scientific">Virgisporangium aurantiacum</name>
    <dbReference type="NCBI Taxonomy" id="175570"/>
    <lineage>
        <taxon>Bacteria</taxon>
        <taxon>Bacillati</taxon>
        <taxon>Actinomycetota</taxon>
        <taxon>Actinomycetes</taxon>
        <taxon>Micromonosporales</taxon>
        <taxon>Micromonosporaceae</taxon>
        <taxon>Virgisporangium</taxon>
    </lineage>
</organism>
<feature type="binding site" evidence="11">
    <location>
        <position position="53"/>
    </location>
    <ligand>
        <name>Mg(2+)</name>
        <dbReference type="ChEBI" id="CHEBI:18420"/>
        <label>1</label>
    </ligand>
</feature>
<evidence type="ECO:0000256" key="1">
    <source>
        <dbReference type="ARBA" id="ARBA00000077"/>
    </source>
</evidence>
<dbReference type="FunFam" id="3.30.420.10:FF:000089">
    <property type="entry name" value="Ribonuclease H"/>
    <property type="match status" value="1"/>
</dbReference>
<accession>A0A8J3ZDW4</accession>
<dbReference type="Proteomes" id="UP000612585">
    <property type="component" value="Unassembled WGS sequence"/>
</dbReference>
<keyword evidence="7 11" id="KW-0479">Metal-binding</keyword>
<protein>
    <recommendedName>
        <fullName evidence="5 11">Ribonuclease H</fullName>
        <shortName evidence="11">RNase H</shortName>
        <ecNumber evidence="5 11">3.1.26.4</ecNumber>
    </recommendedName>
</protein>
<feature type="binding site" evidence="11">
    <location>
        <position position="14"/>
    </location>
    <ligand>
        <name>Mg(2+)</name>
        <dbReference type="ChEBI" id="CHEBI:18420"/>
        <label>1</label>
    </ligand>
</feature>
<gene>
    <name evidence="11" type="primary">rnhA</name>
    <name evidence="14" type="ORF">Vau01_086180</name>
</gene>
<dbReference type="NCBIfam" id="NF001236">
    <property type="entry name" value="PRK00203.1"/>
    <property type="match status" value="1"/>
</dbReference>
<keyword evidence="6 11" id="KW-0540">Nuclease</keyword>
<name>A0A8J3ZDW4_9ACTN</name>
<comment type="subcellular location">
    <subcellularLocation>
        <location evidence="11">Cytoplasm</location>
    </subcellularLocation>
</comment>
<comment type="catalytic activity">
    <reaction evidence="1 11">
        <text>Endonucleolytic cleavage to 5'-phosphomonoester.</text>
        <dbReference type="EC" id="3.1.26.4"/>
    </reaction>
</comment>
<evidence type="ECO:0000256" key="4">
    <source>
        <dbReference type="ARBA" id="ARBA00011245"/>
    </source>
</evidence>
<keyword evidence="15" id="KW-1185">Reference proteome</keyword>
<dbReference type="GO" id="GO:0004523">
    <property type="term" value="F:RNA-DNA hybrid ribonuclease activity"/>
    <property type="evidence" value="ECO:0007669"/>
    <property type="project" value="UniProtKB-UniRule"/>
</dbReference>
<keyword evidence="9 11" id="KW-0378">Hydrolase</keyword>
<dbReference type="HAMAP" id="MF_00042">
    <property type="entry name" value="RNase_H"/>
    <property type="match status" value="1"/>
</dbReference>
<dbReference type="GO" id="GO:0005737">
    <property type="term" value="C:cytoplasm"/>
    <property type="evidence" value="ECO:0007669"/>
    <property type="project" value="UniProtKB-SubCell"/>
</dbReference>
<keyword evidence="11" id="KW-0963">Cytoplasm</keyword>
<comment type="function">
    <text evidence="2 11">Endonuclease that specifically degrades the RNA of RNA-DNA hybrids.</text>
</comment>
<dbReference type="InterPro" id="IPR050092">
    <property type="entry name" value="RNase_H"/>
</dbReference>
<comment type="cofactor">
    <cofactor evidence="11">
        <name>Mg(2+)</name>
        <dbReference type="ChEBI" id="CHEBI:18420"/>
    </cofactor>
    <text evidence="11">Binds 1 Mg(2+) ion per subunit. May bind a second metal ion at a regulatory site, or after substrate binding.</text>
</comment>
<dbReference type="GO" id="GO:0003676">
    <property type="term" value="F:nucleic acid binding"/>
    <property type="evidence" value="ECO:0007669"/>
    <property type="project" value="InterPro"/>
</dbReference>
<keyword evidence="8 11" id="KW-0255">Endonuclease</keyword>
<sequence>MAGSGTARVQIWTDGACSPNPGPGGWGALLRYGEVEKELCGGEATSTTNNRMELTAPIRALATLTRPAVVDLHTDSTYVRNGIMSWVAGWKRNGWRTKEGQPVKNEDLWRELDAAVARHQEVVWHWVKGHAGHVENERADRLAARGQREALEAAGVPVPPLPEPRRRAAPASASASASARVPASPATATGAGPVCRARTKAGRPCPISARPSGFCHVHDPAVLCGAPTKRGTPCGVATGGGRCRTHEHVTTTVDALDL</sequence>
<dbReference type="AlphaFoldDB" id="A0A8J3ZDW4"/>
<evidence type="ECO:0000256" key="7">
    <source>
        <dbReference type="ARBA" id="ARBA00022723"/>
    </source>
</evidence>
<evidence type="ECO:0000256" key="6">
    <source>
        <dbReference type="ARBA" id="ARBA00022722"/>
    </source>
</evidence>
<feature type="binding site" evidence="11">
    <location>
        <position position="14"/>
    </location>
    <ligand>
        <name>Mg(2+)</name>
        <dbReference type="ChEBI" id="CHEBI:18420"/>
        <label>2</label>
    </ligand>
</feature>
<dbReference type="Gene3D" id="3.30.420.10">
    <property type="entry name" value="Ribonuclease H-like superfamily/Ribonuclease H"/>
    <property type="match status" value="1"/>
</dbReference>
<dbReference type="PANTHER" id="PTHR10642:SF26">
    <property type="entry name" value="RIBONUCLEASE H1"/>
    <property type="match status" value="1"/>
</dbReference>
<evidence type="ECO:0000259" key="13">
    <source>
        <dbReference type="PROSITE" id="PS50879"/>
    </source>
</evidence>
<evidence type="ECO:0000256" key="11">
    <source>
        <dbReference type="HAMAP-Rule" id="MF_00042"/>
    </source>
</evidence>
<evidence type="ECO:0000256" key="10">
    <source>
        <dbReference type="ARBA" id="ARBA00022842"/>
    </source>
</evidence>
<evidence type="ECO:0000256" key="8">
    <source>
        <dbReference type="ARBA" id="ARBA00022759"/>
    </source>
</evidence>
<dbReference type="SUPFAM" id="SSF53098">
    <property type="entry name" value="Ribonuclease H-like"/>
    <property type="match status" value="1"/>
</dbReference>
<keyword evidence="10 11" id="KW-0460">Magnesium</keyword>
<dbReference type="InterPro" id="IPR022892">
    <property type="entry name" value="RNaseHI"/>
</dbReference>
<evidence type="ECO:0000256" key="12">
    <source>
        <dbReference type="SAM" id="MobiDB-lite"/>
    </source>
</evidence>
<reference evidence="14" key="1">
    <citation type="submission" date="2021-01" db="EMBL/GenBank/DDBJ databases">
        <title>Whole genome shotgun sequence of Virgisporangium aurantiacum NBRC 16421.</title>
        <authorList>
            <person name="Komaki H."/>
            <person name="Tamura T."/>
        </authorList>
    </citation>
    <scope>NUCLEOTIDE SEQUENCE</scope>
    <source>
        <strain evidence="14">NBRC 16421</strain>
    </source>
</reference>